<proteinExistence type="predicted"/>
<sequence length="144" mass="16800">MEKIGNENTKFDALGSILPGREEWRIKVRVIRMWKVPGFLNPSETNSIEMVLVEKILVMCWLILMTMSIWSAEKEYIRDWKITKMILVELTDHSGKIECALFCFLGRKCRFKTSLILLARLFVNPNITEAEVFKNRFCPSAVQI</sequence>
<evidence type="ECO:0000313" key="1">
    <source>
        <dbReference type="EMBL" id="CAJ2642002.1"/>
    </source>
</evidence>
<accession>A0ACB0JER9</accession>
<gene>
    <name evidence="1" type="ORF">MILVUS5_LOCUS11544</name>
</gene>
<dbReference type="Proteomes" id="UP001177021">
    <property type="component" value="Unassembled WGS sequence"/>
</dbReference>
<organism evidence="1 2">
    <name type="scientific">Trifolium pratense</name>
    <name type="common">Red clover</name>
    <dbReference type="NCBI Taxonomy" id="57577"/>
    <lineage>
        <taxon>Eukaryota</taxon>
        <taxon>Viridiplantae</taxon>
        <taxon>Streptophyta</taxon>
        <taxon>Embryophyta</taxon>
        <taxon>Tracheophyta</taxon>
        <taxon>Spermatophyta</taxon>
        <taxon>Magnoliopsida</taxon>
        <taxon>eudicotyledons</taxon>
        <taxon>Gunneridae</taxon>
        <taxon>Pentapetalae</taxon>
        <taxon>rosids</taxon>
        <taxon>fabids</taxon>
        <taxon>Fabales</taxon>
        <taxon>Fabaceae</taxon>
        <taxon>Papilionoideae</taxon>
        <taxon>50 kb inversion clade</taxon>
        <taxon>NPAAA clade</taxon>
        <taxon>Hologalegina</taxon>
        <taxon>IRL clade</taxon>
        <taxon>Trifolieae</taxon>
        <taxon>Trifolium</taxon>
    </lineage>
</organism>
<evidence type="ECO:0000313" key="2">
    <source>
        <dbReference type="Proteomes" id="UP001177021"/>
    </source>
</evidence>
<comment type="caution">
    <text evidence="1">The sequence shown here is derived from an EMBL/GenBank/DDBJ whole genome shotgun (WGS) entry which is preliminary data.</text>
</comment>
<reference evidence="1" key="1">
    <citation type="submission" date="2023-10" db="EMBL/GenBank/DDBJ databases">
        <authorList>
            <person name="Rodriguez Cubillos JULIANA M."/>
            <person name="De Vega J."/>
        </authorList>
    </citation>
    <scope>NUCLEOTIDE SEQUENCE</scope>
</reference>
<name>A0ACB0JER9_TRIPR</name>
<dbReference type="EMBL" id="CASHSV030000024">
    <property type="protein sequence ID" value="CAJ2642002.1"/>
    <property type="molecule type" value="Genomic_DNA"/>
</dbReference>
<protein>
    <submittedName>
        <fullName evidence="1">Uncharacterized protein</fullName>
    </submittedName>
</protein>
<keyword evidence="2" id="KW-1185">Reference proteome</keyword>